<dbReference type="InterPro" id="IPR017946">
    <property type="entry name" value="PLC-like_Pdiesterase_TIM-brl"/>
</dbReference>
<reference evidence="10" key="1">
    <citation type="journal article" date="2023" name="G3 (Bethesda)">
        <title>A reference genome for the long-term kleptoplast-retaining sea slug Elysia crispata morphotype clarki.</title>
        <authorList>
            <person name="Eastman K.E."/>
            <person name="Pendleton A.L."/>
            <person name="Shaikh M.A."/>
            <person name="Suttiyut T."/>
            <person name="Ogas R."/>
            <person name="Tomko P."/>
            <person name="Gavelis G."/>
            <person name="Widhalm J.R."/>
            <person name="Wisecaver J.H."/>
        </authorList>
    </citation>
    <scope>NUCLEOTIDE SEQUENCE</scope>
    <source>
        <strain evidence="10">ECLA1</strain>
    </source>
</reference>
<dbReference type="PROSITE" id="PS51257">
    <property type="entry name" value="PROKAR_LIPOPROTEIN"/>
    <property type="match status" value="1"/>
</dbReference>
<organism evidence="10 11">
    <name type="scientific">Elysia crispata</name>
    <name type="common">lettuce slug</name>
    <dbReference type="NCBI Taxonomy" id="231223"/>
    <lineage>
        <taxon>Eukaryota</taxon>
        <taxon>Metazoa</taxon>
        <taxon>Spiralia</taxon>
        <taxon>Lophotrochozoa</taxon>
        <taxon>Mollusca</taxon>
        <taxon>Gastropoda</taxon>
        <taxon>Heterobranchia</taxon>
        <taxon>Euthyneura</taxon>
        <taxon>Panpulmonata</taxon>
        <taxon>Sacoglossa</taxon>
        <taxon>Placobranchoidea</taxon>
        <taxon>Plakobranchidae</taxon>
        <taxon>Elysia</taxon>
    </lineage>
</organism>
<feature type="region of interest" description="Disordered" evidence="7">
    <location>
        <begin position="576"/>
        <end position="613"/>
    </location>
</feature>
<feature type="compositionally biased region" description="Low complexity" evidence="7">
    <location>
        <begin position="602"/>
        <end position="613"/>
    </location>
</feature>
<evidence type="ECO:0000313" key="11">
    <source>
        <dbReference type="Proteomes" id="UP001283361"/>
    </source>
</evidence>
<dbReference type="PANTHER" id="PTHR23344">
    <property type="entry name" value="GLYCEROPHOSPHORYL DIESTER PHOSPHODIESTERASE"/>
    <property type="match status" value="1"/>
</dbReference>
<comment type="subcellular location">
    <subcellularLocation>
        <location evidence="1">Membrane</location>
        <topology evidence="1">Multi-pass membrane protein</topology>
    </subcellularLocation>
</comment>
<dbReference type="Proteomes" id="UP001283361">
    <property type="component" value="Unassembled WGS sequence"/>
</dbReference>
<dbReference type="Pfam" id="PF03009">
    <property type="entry name" value="GDPD"/>
    <property type="match status" value="1"/>
</dbReference>
<feature type="transmembrane region" description="Helical" evidence="8">
    <location>
        <begin position="49"/>
        <end position="71"/>
    </location>
</feature>
<keyword evidence="2 8" id="KW-0812">Transmembrane</keyword>
<evidence type="ECO:0000256" key="5">
    <source>
        <dbReference type="ARBA" id="ARBA00023136"/>
    </source>
</evidence>
<evidence type="ECO:0000256" key="4">
    <source>
        <dbReference type="ARBA" id="ARBA00022989"/>
    </source>
</evidence>
<comment type="caution">
    <text evidence="10">The sequence shown here is derived from an EMBL/GenBank/DDBJ whole genome shotgun (WGS) entry which is preliminary data.</text>
</comment>
<feature type="transmembrane region" description="Helical" evidence="8">
    <location>
        <begin position="169"/>
        <end position="187"/>
    </location>
</feature>
<protein>
    <recommendedName>
        <fullName evidence="9">GP-PDE domain-containing protein</fullName>
    </recommendedName>
</protein>
<keyword evidence="11" id="KW-1185">Reference proteome</keyword>
<feature type="transmembrane region" description="Helical" evidence="8">
    <location>
        <begin position="506"/>
        <end position="527"/>
    </location>
</feature>
<evidence type="ECO:0000256" key="8">
    <source>
        <dbReference type="SAM" id="Phobius"/>
    </source>
</evidence>
<keyword evidence="3" id="KW-0378">Hydrolase</keyword>
<evidence type="ECO:0000256" key="6">
    <source>
        <dbReference type="ARBA" id="ARBA00023180"/>
    </source>
</evidence>
<dbReference type="InterPro" id="IPR030395">
    <property type="entry name" value="GP_PDE_dom"/>
</dbReference>
<keyword evidence="4 8" id="KW-1133">Transmembrane helix</keyword>
<dbReference type="PANTHER" id="PTHR23344:SF50">
    <property type="entry name" value="GP-PDE DOMAIN-CONTAINING PROTEIN"/>
    <property type="match status" value="1"/>
</dbReference>
<evidence type="ECO:0000313" key="10">
    <source>
        <dbReference type="EMBL" id="KAK3749338.1"/>
    </source>
</evidence>
<feature type="transmembrane region" description="Helical" evidence="8">
    <location>
        <begin position="199"/>
        <end position="220"/>
    </location>
</feature>
<dbReference type="GO" id="GO:0008081">
    <property type="term" value="F:phosphoric diester hydrolase activity"/>
    <property type="evidence" value="ECO:0007669"/>
    <property type="project" value="InterPro"/>
</dbReference>
<dbReference type="AlphaFoldDB" id="A0AAE0YMI2"/>
<evidence type="ECO:0000259" key="9">
    <source>
        <dbReference type="PROSITE" id="PS51704"/>
    </source>
</evidence>
<proteinExistence type="predicted"/>
<dbReference type="EMBL" id="JAWDGP010005946">
    <property type="protein sequence ID" value="KAK3749338.1"/>
    <property type="molecule type" value="Genomic_DNA"/>
</dbReference>
<feature type="domain" description="GP-PDE" evidence="9">
    <location>
        <begin position="233"/>
        <end position="495"/>
    </location>
</feature>
<name>A0AAE0YMI2_9GAST</name>
<feature type="transmembrane region" description="Helical" evidence="8">
    <location>
        <begin position="91"/>
        <end position="117"/>
    </location>
</feature>
<keyword evidence="6" id="KW-0325">Glycoprotein</keyword>
<gene>
    <name evidence="10" type="ORF">RRG08_056218</name>
</gene>
<sequence>MKEKIVTHASHAKLQYYRHNYCLVTMTGVLGCRWHRYQQSTRDNRKRDFLNFVIVLLAFLYIVVFFMFWLIARNDIYFITVDMFQRVGKYIPWYGLGLGFSSATFACLSVILVLCILHVIHGHQLYIHLSHVIFCVLTLIACVFVSILIDLQWPHMWSLMYISLKVFGPFIHVTAVILLTGLSWLLIRQWFRLMSKTTKAIWVSVFMLGMLLLYLCPLTIKTPVFRPDTPAKPQTVAIGGASDVSPENTMFAFKKAVNLGANKLYSTVQISYDGVPFLMFDRSLLRTTNVDSVFSNGTSDDPVQHTMADLLMLSAGSWFLEEDPWSTSENLSNSEKQQLAKEKIPTLANLVHKVAIGSIPVQLYLTVRDLPSSHPYREDRFHRIMDVLANETTLKHSDVFVPPEIFRLDQSFGLLAPPSSSVWDDMNIGDTNWTDNSVVYMSVRTDLEDVIDRFHVFNVSTLVLGVKSAWFLSYLWCADSDLVATYHIEQVKDVDSPIIHMNEDGYLAMWVTTDVLSVAAILVMFIVQRVQLYGTNFSPEAISLSTGRVRTSHRSRTMKEKLLREGAIMDSLDDADVSGSGGAGGPAAMDHGEVGGESGPAYSTTSSQQTYSLTTLPHPVNSTHAGHVTHPHQITVSVSDGDVGLSPQMTTLDRYSV</sequence>
<dbReference type="PROSITE" id="PS51704">
    <property type="entry name" value="GP_PDE"/>
    <property type="match status" value="1"/>
</dbReference>
<evidence type="ECO:0000256" key="7">
    <source>
        <dbReference type="SAM" id="MobiDB-lite"/>
    </source>
</evidence>
<dbReference type="GO" id="GO:0016020">
    <property type="term" value="C:membrane"/>
    <property type="evidence" value="ECO:0007669"/>
    <property type="project" value="UniProtKB-SubCell"/>
</dbReference>
<evidence type="ECO:0000256" key="3">
    <source>
        <dbReference type="ARBA" id="ARBA00022801"/>
    </source>
</evidence>
<dbReference type="SUPFAM" id="SSF51695">
    <property type="entry name" value="PLC-like phosphodiesterases"/>
    <property type="match status" value="1"/>
</dbReference>
<accession>A0AAE0YMI2</accession>
<feature type="transmembrane region" description="Helical" evidence="8">
    <location>
        <begin position="129"/>
        <end position="149"/>
    </location>
</feature>
<dbReference type="GO" id="GO:0006629">
    <property type="term" value="P:lipid metabolic process"/>
    <property type="evidence" value="ECO:0007669"/>
    <property type="project" value="InterPro"/>
</dbReference>
<evidence type="ECO:0000256" key="2">
    <source>
        <dbReference type="ARBA" id="ARBA00022692"/>
    </source>
</evidence>
<dbReference type="Gene3D" id="3.20.20.190">
    <property type="entry name" value="Phosphatidylinositol (PI) phosphodiesterase"/>
    <property type="match status" value="1"/>
</dbReference>
<keyword evidence="5 8" id="KW-0472">Membrane</keyword>
<evidence type="ECO:0000256" key="1">
    <source>
        <dbReference type="ARBA" id="ARBA00004141"/>
    </source>
</evidence>